<feature type="signal peptide" evidence="1">
    <location>
        <begin position="1"/>
        <end position="20"/>
    </location>
</feature>
<dbReference type="PANTHER" id="PTHR30336:SF20">
    <property type="entry name" value="DUF218 DOMAIN-CONTAINING PROTEIN"/>
    <property type="match status" value="1"/>
</dbReference>
<dbReference type="InterPro" id="IPR003848">
    <property type="entry name" value="DUF218"/>
</dbReference>
<gene>
    <name evidence="3" type="ORF">HHL22_03920</name>
</gene>
<reference evidence="3 4" key="1">
    <citation type="submission" date="2020-04" db="EMBL/GenBank/DDBJ databases">
        <title>Hymenobacter polaris sp. nov., isolated from Arctic soil.</title>
        <authorList>
            <person name="Dahal R.H."/>
        </authorList>
    </citation>
    <scope>NUCLEOTIDE SEQUENCE [LARGE SCALE GENOMIC DNA]</scope>
    <source>
        <strain evidence="3 4">RP-2-7</strain>
    </source>
</reference>
<organism evidence="3 4">
    <name type="scientific">Hymenobacter polaris</name>
    <dbReference type="NCBI Taxonomy" id="2682546"/>
    <lineage>
        <taxon>Bacteria</taxon>
        <taxon>Pseudomonadati</taxon>
        <taxon>Bacteroidota</taxon>
        <taxon>Cytophagia</taxon>
        <taxon>Cytophagales</taxon>
        <taxon>Hymenobacteraceae</taxon>
        <taxon>Hymenobacter</taxon>
    </lineage>
</organism>
<accession>A0A7Y0ABK6</accession>
<dbReference type="GO" id="GO:0005886">
    <property type="term" value="C:plasma membrane"/>
    <property type="evidence" value="ECO:0007669"/>
    <property type="project" value="TreeGrafter"/>
</dbReference>
<dbReference type="PANTHER" id="PTHR30336">
    <property type="entry name" value="INNER MEMBRANE PROTEIN, PROBABLE PERMEASE"/>
    <property type="match status" value="1"/>
</dbReference>
<dbReference type="AlphaFoldDB" id="A0A7Y0ABK6"/>
<dbReference type="RefSeq" id="WP_169529651.1">
    <property type="nucleotide sequence ID" value="NZ_JABBGH010000001.1"/>
</dbReference>
<dbReference type="Pfam" id="PF02698">
    <property type="entry name" value="DUF218"/>
    <property type="match status" value="1"/>
</dbReference>
<keyword evidence="1" id="KW-0732">Signal</keyword>
<evidence type="ECO:0000256" key="1">
    <source>
        <dbReference type="SAM" id="SignalP"/>
    </source>
</evidence>
<feature type="chain" id="PRO_5030644669" evidence="1">
    <location>
        <begin position="21"/>
        <end position="413"/>
    </location>
</feature>
<comment type="caution">
    <text evidence="3">The sequence shown here is derived from an EMBL/GenBank/DDBJ whole genome shotgun (WGS) entry which is preliminary data.</text>
</comment>
<sequence>MTPRFLPALLSLLLLSRLGAGQPAVPHPAPARADSLITAKAFPLLAWFEARPALQQALRAAPGLQQVARRQAQRSARALAQPVASHYADSLTWQPAEVRAVGQQLQALYSGQPAFRAAMLPVLARYPLYAGQPDTAVLRHAWQDAALGLNRIMRVYLANAAPRYPAIDSSSFPRHDAALARQVSQQVAPLVSASRRKPTLFYALPLQAALLALRLNGRDEAARYEPLRGGLNAAPSAAAARTAWARYPYQAILVPGSGPEQPGMALDSAGAYRCRLAAASYRAGQAPFVVVSGGHVHPNKTPYCEAVEMKKYLVGTLGLPAAAVFIEPHARHTTTNLRNTARLLAAVGAPPTQPLLVVTDAAQSRYILGMEARCRRELGYVPYRSLQRLSETANSCLPMPEAAQPDPFDPLDP</sequence>
<dbReference type="Gene3D" id="3.40.50.620">
    <property type="entry name" value="HUPs"/>
    <property type="match status" value="1"/>
</dbReference>
<dbReference type="Proteomes" id="UP000559626">
    <property type="component" value="Unassembled WGS sequence"/>
</dbReference>
<proteinExistence type="predicted"/>
<name>A0A7Y0ABK6_9BACT</name>
<evidence type="ECO:0000313" key="4">
    <source>
        <dbReference type="Proteomes" id="UP000559626"/>
    </source>
</evidence>
<dbReference type="InterPro" id="IPR014729">
    <property type="entry name" value="Rossmann-like_a/b/a_fold"/>
</dbReference>
<protein>
    <submittedName>
        <fullName evidence="3">YdcF family protein</fullName>
    </submittedName>
</protein>
<feature type="domain" description="DUF218" evidence="2">
    <location>
        <begin position="250"/>
        <end position="374"/>
    </location>
</feature>
<dbReference type="InterPro" id="IPR051599">
    <property type="entry name" value="Cell_Envelope_Assoc"/>
</dbReference>
<dbReference type="EMBL" id="JABBGH010000001">
    <property type="protein sequence ID" value="NML64345.1"/>
    <property type="molecule type" value="Genomic_DNA"/>
</dbReference>
<keyword evidence="4" id="KW-1185">Reference proteome</keyword>
<evidence type="ECO:0000313" key="3">
    <source>
        <dbReference type="EMBL" id="NML64345.1"/>
    </source>
</evidence>
<evidence type="ECO:0000259" key="2">
    <source>
        <dbReference type="Pfam" id="PF02698"/>
    </source>
</evidence>
<dbReference type="CDD" id="cd06259">
    <property type="entry name" value="YdcF-like"/>
    <property type="match status" value="1"/>
</dbReference>